<dbReference type="InterPro" id="IPR018723">
    <property type="entry name" value="DUF2254_membrane"/>
</dbReference>
<reference evidence="3 4" key="1">
    <citation type="journal article" date="2019" name="Int. J. Syst. Evol. Microbiol.">
        <title>The Global Catalogue of Microorganisms (GCM) 10K type strain sequencing project: providing services to taxonomists for standard genome sequencing and annotation.</title>
        <authorList>
            <consortium name="The Broad Institute Genomics Platform"/>
            <consortium name="The Broad Institute Genome Sequencing Center for Infectious Disease"/>
            <person name="Wu L."/>
            <person name="Ma J."/>
        </authorList>
    </citation>
    <scope>NUCLEOTIDE SEQUENCE [LARGE SCALE GENOMIC DNA]</scope>
    <source>
        <strain evidence="3 4">JCM 13250</strain>
    </source>
</reference>
<dbReference type="Proteomes" id="UP001500218">
    <property type="component" value="Unassembled WGS sequence"/>
</dbReference>
<keyword evidence="4" id="KW-1185">Reference proteome</keyword>
<dbReference type="EMBL" id="BAAALT010000059">
    <property type="protein sequence ID" value="GAA1801196.1"/>
    <property type="molecule type" value="Genomic_DNA"/>
</dbReference>
<protein>
    <submittedName>
        <fullName evidence="3">DUF2254 domain-containing protein</fullName>
    </submittedName>
</protein>
<feature type="transmembrane region" description="Helical" evidence="2">
    <location>
        <begin position="110"/>
        <end position="129"/>
    </location>
</feature>
<evidence type="ECO:0000256" key="1">
    <source>
        <dbReference type="SAM" id="MobiDB-lite"/>
    </source>
</evidence>
<feature type="region of interest" description="Disordered" evidence="1">
    <location>
        <begin position="446"/>
        <end position="469"/>
    </location>
</feature>
<organism evidence="3 4">
    <name type="scientific">Luedemannella flava</name>
    <dbReference type="NCBI Taxonomy" id="349316"/>
    <lineage>
        <taxon>Bacteria</taxon>
        <taxon>Bacillati</taxon>
        <taxon>Actinomycetota</taxon>
        <taxon>Actinomycetes</taxon>
        <taxon>Micromonosporales</taxon>
        <taxon>Micromonosporaceae</taxon>
        <taxon>Luedemannella</taxon>
    </lineage>
</organism>
<evidence type="ECO:0000313" key="4">
    <source>
        <dbReference type="Proteomes" id="UP001500218"/>
    </source>
</evidence>
<keyword evidence="2" id="KW-0812">Transmembrane</keyword>
<feature type="transmembrane region" description="Helical" evidence="2">
    <location>
        <begin position="20"/>
        <end position="40"/>
    </location>
</feature>
<evidence type="ECO:0000313" key="3">
    <source>
        <dbReference type="EMBL" id="GAA1801196.1"/>
    </source>
</evidence>
<feature type="compositionally biased region" description="Basic and acidic residues" evidence="1">
    <location>
        <begin position="457"/>
        <end position="469"/>
    </location>
</feature>
<feature type="transmembrane region" description="Helical" evidence="2">
    <location>
        <begin position="67"/>
        <end position="90"/>
    </location>
</feature>
<accession>A0ABN2LWH3</accession>
<name>A0ABN2LWH3_9ACTN</name>
<feature type="transmembrane region" description="Helical" evidence="2">
    <location>
        <begin position="149"/>
        <end position="170"/>
    </location>
</feature>
<sequence length="469" mass="51255">MRSRGGRWRNVRDQVLSQVWPAPAFALMVAVALGVMLPSFDSRLVAWLPDGVDRYLFRAGPDTARGVLAAVAGSLVTVTSLTFSLTVITLQLASSQYSPRVLRTFTQDRVVHVTLAVLLGTFTFAMTVMQTIRTDFNGRSAFVPRVSVTLAYVLALASVITLVLFLAHLSRKIRIESMLRDVHRRATDAIEAVFPERRQPELPPVAVGPDGRETVLLHADTSGFLIFIDETQLMAAATEVDGMIHVFRQPGDSVIADTPVAIAWPLSRSCFDEDAYTSLRRRASHAVRVGFERNGGSDVAFGLRQIVDIAVRALSPGINDPTTAVHALSHASALLCQLADRSTGPRVRCDESGRARLVLDQPDLVALLGLVIAQPSHYGAQDPDVLARLLALLQEVAWSTTVPRERAAVREELDALQATAREQRFRPADQVRLEKGVAAVHDALQGQWSVPAPQHPGRTDRDRVSGRRA</sequence>
<proteinExistence type="predicted"/>
<gene>
    <name evidence="3" type="ORF">GCM10009682_23670</name>
</gene>
<comment type="caution">
    <text evidence="3">The sequence shown here is derived from an EMBL/GenBank/DDBJ whole genome shotgun (WGS) entry which is preliminary data.</text>
</comment>
<dbReference type="RefSeq" id="WP_344129450.1">
    <property type="nucleotide sequence ID" value="NZ_BAAALT010000059.1"/>
</dbReference>
<dbReference type="Pfam" id="PF10011">
    <property type="entry name" value="DUF2254"/>
    <property type="match status" value="1"/>
</dbReference>
<evidence type="ECO:0000256" key="2">
    <source>
        <dbReference type="SAM" id="Phobius"/>
    </source>
</evidence>
<keyword evidence="2" id="KW-0472">Membrane</keyword>
<keyword evidence="2" id="KW-1133">Transmembrane helix</keyword>